<dbReference type="AlphaFoldDB" id="E0SQV7"/>
<evidence type="ECO:0000313" key="2">
    <source>
        <dbReference type="EMBL" id="ADM28287.1"/>
    </source>
</evidence>
<evidence type="ECO:0008006" key="4">
    <source>
        <dbReference type="Google" id="ProtNLM"/>
    </source>
</evidence>
<evidence type="ECO:0000313" key="3">
    <source>
        <dbReference type="Proteomes" id="UP000001304"/>
    </source>
</evidence>
<dbReference type="HOGENOM" id="CLU_471457_0_0_2"/>
<dbReference type="STRING" id="583356.Igag_1485"/>
<protein>
    <recommendedName>
        <fullName evidence="4">DUF4129 domain-containing protein</fullName>
    </recommendedName>
</protein>
<dbReference type="Proteomes" id="UP000001304">
    <property type="component" value="Chromosome"/>
</dbReference>
<dbReference type="BioCyc" id="IAGG583356:GHAH-1474-MONOMER"/>
<name>E0SQV7_IGNAA</name>
<dbReference type="EMBL" id="CP002098">
    <property type="protein sequence ID" value="ADM28287.1"/>
    <property type="molecule type" value="Genomic_DNA"/>
</dbReference>
<accession>E0SQV7</accession>
<evidence type="ECO:0000256" key="1">
    <source>
        <dbReference type="SAM" id="Phobius"/>
    </source>
</evidence>
<proteinExistence type="predicted"/>
<gene>
    <name evidence="2" type="ordered locus">Igag_1485</name>
</gene>
<dbReference type="KEGG" id="iag:Igag_1485"/>
<sequence length="578" mass="67206">MKNFSVIIVLILMILFLYQVANIHIYSLDRHSIDLENKVLSYVSAIDSLYIWFSQLKTNEKPITPEQLYTILNNKTYILNIIEKIYEDPIIAIFTGGAVIRILKLYGIGSPYIDEEDIIRIIKTIALNTAECNSLFNNSKVLTKFINNLFGIDIANYSINDIREYSELVLKLGIERGISQEFLSEITIRLLILAQALKNGYIKRDTLNFIVSDTSFRYSIITALFISDVIDKNNIKIINNSDDNKQLYKIAMEIQDIDISKLYKIVDLAIAQLKKSSNEVIHTYQSLDIEIRDIINQLLEGVNITDQSFNIIANESIDISNISYANSTQDIYSLQDSRNYIDRMSSLRYPMYYYFEYYENDNIGISDVDINFKNISSSKVDKLNLTSSKQIDLSRLKSLSIQTIVKQINSYDITLRRTSNINVDKEKSIISLVNYKISLPNISTNLVISMILLLIPLLIILIHFRFFLKGKQSSIKTIFTEHKYGSTIQNEDPWLKAFIEFWNTIYKISKIFNINIELSDTHREVHRKILDKINGKNQYMVLSELIRYYEIARFSQFRGNIDIDLFKSRIELLKRYLL</sequence>
<keyword evidence="1" id="KW-0472">Membrane</keyword>
<keyword evidence="1" id="KW-0812">Transmembrane</keyword>
<keyword evidence="3" id="KW-1185">Reference proteome</keyword>
<reference evidence="2 3" key="1">
    <citation type="journal article" date="2010" name="Stand. Genomic Sci.">
        <title>Complete genome sequence of Ignisphaera aggregans type strain (AQ1.S1).</title>
        <authorList>
            <person name="Goker M."/>
            <person name="Held B."/>
            <person name="Lapidus A."/>
            <person name="Nolan M."/>
            <person name="Spring S."/>
            <person name="Yasawong M."/>
            <person name="Lucas S."/>
            <person name="Glavina Del Rio T."/>
            <person name="Tice H."/>
            <person name="Cheng J.F."/>
            <person name="Goodwin L."/>
            <person name="Tapia R."/>
            <person name="Pitluck S."/>
            <person name="Liolios K."/>
            <person name="Ivanova N."/>
            <person name="Mavromatis K."/>
            <person name="Mikhailova N."/>
            <person name="Pati A."/>
            <person name="Chen A."/>
            <person name="Palaniappan K."/>
            <person name="Brambilla E."/>
            <person name="Land M."/>
            <person name="Hauser L."/>
            <person name="Chang Y.J."/>
            <person name="Jeffries C.D."/>
            <person name="Brettin T."/>
            <person name="Detter J.C."/>
            <person name="Han C."/>
            <person name="Rohde M."/>
            <person name="Sikorski J."/>
            <person name="Woyke T."/>
            <person name="Bristow J."/>
            <person name="Eisen J.A."/>
            <person name="Markowitz V."/>
            <person name="Hugenholtz P."/>
            <person name="Kyrpides N.C."/>
            <person name="Klenk H.P."/>
        </authorList>
    </citation>
    <scope>NUCLEOTIDE SEQUENCE [LARGE SCALE GENOMIC DNA]</scope>
    <source>
        <strain evidence="3">DSM 17230 / JCM 13409 / AQ1.S1</strain>
    </source>
</reference>
<organism evidence="2 3">
    <name type="scientific">Ignisphaera aggregans (strain DSM 17230 / JCM 13409 / AQ1.S1)</name>
    <dbReference type="NCBI Taxonomy" id="583356"/>
    <lineage>
        <taxon>Archaea</taxon>
        <taxon>Thermoproteota</taxon>
        <taxon>Thermoprotei</taxon>
        <taxon>Desulfurococcales</taxon>
        <taxon>Desulfurococcaceae</taxon>
        <taxon>Ignisphaera</taxon>
    </lineage>
</organism>
<keyword evidence="1" id="KW-1133">Transmembrane helix</keyword>
<feature type="transmembrane region" description="Helical" evidence="1">
    <location>
        <begin position="446"/>
        <end position="468"/>
    </location>
</feature>